<protein>
    <submittedName>
        <fullName evidence="1">Uncharacterized protein</fullName>
    </submittedName>
</protein>
<dbReference type="InterPro" id="IPR015421">
    <property type="entry name" value="PyrdxlP-dep_Trfase_major"/>
</dbReference>
<accession>A0A450XNR0</accession>
<reference evidence="1" key="1">
    <citation type="submission" date="2019-02" db="EMBL/GenBank/DDBJ databases">
        <authorList>
            <person name="Gruber-Vodicka R. H."/>
            <person name="Seah K. B. B."/>
        </authorList>
    </citation>
    <scope>NUCLEOTIDE SEQUENCE</scope>
    <source>
        <strain evidence="2">BECK_BZ197</strain>
        <strain evidence="3">BECK_BZ198</strain>
        <strain evidence="1">BECK_BZ199</strain>
    </source>
</reference>
<organism evidence="1">
    <name type="scientific">Candidatus Kentrum sp. MB</name>
    <dbReference type="NCBI Taxonomy" id="2138164"/>
    <lineage>
        <taxon>Bacteria</taxon>
        <taxon>Pseudomonadati</taxon>
        <taxon>Pseudomonadota</taxon>
        <taxon>Gammaproteobacteria</taxon>
        <taxon>Candidatus Kentrum</taxon>
    </lineage>
</organism>
<dbReference type="AlphaFoldDB" id="A0A450XNR0"/>
<dbReference type="EMBL" id="CAADGH010000076">
    <property type="protein sequence ID" value="VFK76805.1"/>
    <property type="molecule type" value="Genomic_DNA"/>
</dbReference>
<dbReference type="InterPro" id="IPR015424">
    <property type="entry name" value="PyrdxlP-dep_Trfase"/>
</dbReference>
<proteinExistence type="predicted"/>
<evidence type="ECO:0000313" key="3">
    <source>
        <dbReference type="EMBL" id="VFK76805.1"/>
    </source>
</evidence>
<dbReference type="SUPFAM" id="SSF53383">
    <property type="entry name" value="PLP-dependent transferases"/>
    <property type="match status" value="1"/>
</dbReference>
<gene>
    <name evidence="2" type="ORF">BECKMB1821G_GA0114241_10744</name>
    <name evidence="3" type="ORF">BECKMB1821H_GA0114242_10764</name>
    <name evidence="1" type="ORF">BECKMB1821I_GA0114274_101929</name>
</gene>
<evidence type="ECO:0000313" key="1">
    <source>
        <dbReference type="EMBL" id="VFK30951.1"/>
    </source>
</evidence>
<evidence type="ECO:0000313" key="2">
    <source>
        <dbReference type="EMBL" id="VFK30964.1"/>
    </source>
</evidence>
<dbReference type="EMBL" id="CAADFQ010000019">
    <property type="protein sequence ID" value="VFK30951.1"/>
    <property type="molecule type" value="Genomic_DNA"/>
</dbReference>
<sequence>MGKTSRNEISVRDRTNFWKPVGAETWENDGRKGFETYFQHVTKFRRAVSGLVAETDERPLIRMCDVSHPHTPEAIKSLLESTLREHLDGGSRLAGLMEGLKIKEHQPQRAKEAIAMILNERIERPVSPDEVLILYGSSMQWLDIVFRQAIIKSLHEDFCRNAHDSGYAKQPVVIVPAGAFKCGGYFPHANGGRLHYIETRLSNNYKLTPDLLEKEIQEIERDHLKKVVCFILETPTALGQNFTQEELSRIADVLVEYPRILWVQDGYNLGTEHSGILNPSLADCPEIAMQGCTISSFRRDWGGAASYANISAFHTFNPMLLHEISKQCSETYFYTHLPFSDLQSIATNVVAENMVSSDFPRESQRYFKQQLTEYVRCVRDTNQRINESLGTQDIEYIYTIWPEAGQFGFLFFHKGTTDKSGTTSSTKLAELMCLYEGCRVMPTLLDPMGIGKDPVGIRLNVAMSGDTEENREIIHDALNRIGNTVIQMERGQISYSQFAPIAEKLREGKSVDHL</sequence>
<name>A0A450XNR0_9GAMM</name>
<dbReference type="EMBL" id="CAADFO010000074">
    <property type="protein sequence ID" value="VFK30964.1"/>
    <property type="molecule type" value="Genomic_DNA"/>
</dbReference>
<dbReference type="Gene3D" id="3.40.640.10">
    <property type="entry name" value="Type I PLP-dependent aspartate aminotransferase-like (Major domain)"/>
    <property type="match status" value="1"/>
</dbReference>